<comment type="caution">
    <text evidence="2">The sequence shown here is derived from an EMBL/GenBank/DDBJ whole genome shotgun (WGS) entry which is preliminary data.</text>
</comment>
<gene>
    <name evidence="2" type="ORF">J2S42_003611</name>
</gene>
<sequence>MPKRMTSAALNFGSRLKQLREEAGMSLRRLGKEVHCSHGFLWDLENGTKRPSAAVARLLDDVLKAGGELSALLGEASADVSRRTAVDKSETIGVRVGLDFVPEWQDGIENAVELWRGDLNRRGFLRAASFEAAVFLSPAMRWLMSPLDERPAGGGEMLVGMPDVETVQQITATYRRLDNRFGGGHVREGIVRFLSDEVAVRIGGKYDISTGRQLLSAAAEATQLAAWSSYDAGMHGLAQRYMIQALRLAAGAGDRALGAEILAAMSHQAAYNGAHVEAVDLARAAGRAAVEAGVAAIQAESAVLEAQGYAVGGDSASCASALSRAEVIFDKADRASDPQWIGYFDEAYLAAKFGQCFAALGRGEIAQRFAARSLDMDGGEYARGRQFNLALSAIAHAQVGEIEQSAHIGMQAADAADGLTSMRSRDYLLDIANKLSKHVGLPSVRDYMERVRPIVERL</sequence>
<dbReference type="Proteomes" id="UP001240236">
    <property type="component" value="Unassembled WGS sequence"/>
</dbReference>
<dbReference type="RefSeq" id="WP_307240640.1">
    <property type="nucleotide sequence ID" value="NZ_JAUSUZ010000001.1"/>
</dbReference>
<dbReference type="CDD" id="cd00093">
    <property type="entry name" value="HTH_XRE"/>
    <property type="match status" value="1"/>
</dbReference>
<name>A0AAE3W0D4_9ACTN</name>
<dbReference type="Gene3D" id="1.10.260.40">
    <property type="entry name" value="lambda repressor-like DNA-binding domains"/>
    <property type="match status" value="1"/>
</dbReference>
<dbReference type="Pfam" id="PF13560">
    <property type="entry name" value="HTH_31"/>
    <property type="match status" value="1"/>
</dbReference>
<dbReference type="SUPFAM" id="SSF47413">
    <property type="entry name" value="lambda repressor-like DNA-binding domains"/>
    <property type="match status" value="1"/>
</dbReference>
<organism evidence="2 3">
    <name type="scientific">Catenuloplanes indicus</name>
    <dbReference type="NCBI Taxonomy" id="137267"/>
    <lineage>
        <taxon>Bacteria</taxon>
        <taxon>Bacillati</taxon>
        <taxon>Actinomycetota</taxon>
        <taxon>Actinomycetes</taxon>
        <taxon>Micromonosporales</taxon>
        <taxon>Micromonosporaceae</taxon>
        <taxon>Catenuloplanes</taxon>
    </lineage>
</organism>
<evidence type="ECO:0000259" key="1">
    <source>
        <dbReference type="PROSITE" id="PS50943"/>
    </source>
</evidence>
<dbReference type="EMBL" id="JAUSUZ010000001">
    <property type="protein sequence ID" value="MDQ0366942.1"/>
    <property type="molecule type" value="Genomic_DNA"/>
</dbReference>
<dbReference type="InterPro" id="IPR001387">
    <property type="entry name" value="Cro/C1-type_HTH"/>
</dbReference>
<protein>
    <submittedName>
        <fullName evidence="2">Transcriptional regulator with XRE-family HTH domain</fullName>
    </submittedName>
</protein>
<feature type="domain" description="HTH cro/C1-type" evidence="1">
    <location>
        <begin position="16"/>
        <end position="69"/>
    </location>
</feature>
<evidence type="ECO:0000313" key="2">
    <source>
        <dbReference type="EMBL" id="MDQ0366942.1"/>
    </source>
</evidence>
<dbReference type="InterPro" id="IPR010982">
    <property type="entry name" value="Lambda_DNA-bd_dom_sf"/>
</dbReference>
<reference evidence="2 3" key="1">
    <citation type="submission" date="2023-07" db="EMBL/GenBank/DDBJ databases">
        <title>Sequencing the genomes of 1000 actinobacteria strains.</title>
        <authorList>
            <person name="Klenk H.-P."/>
        </authorList>
    </citation>
    <scope>NUCLEOTIDE SEQUENCE [LARGE SCALE GENOMIC DNA]</scope>
    <source>
        <strain evidence="2 3">DSM 44709</strain>
    </source>
</reference>
<evidence type="ECO:0000313" key="3">
    <source>
        <dbReference type="Proteomes" id="UP001240236"/>
    </source>
</evidence>
<proteinExistence type="predicted"/>
<accession>A0AAE3W0D4</accession>
<dbReference type="AlphaFoldDB" id="A0AAE3W0D4"/>
<dbReference type="SMART" id="SM00530">
    <property type="entry name" value="HTH_XRE"/>
    <property type="match status" value="1"/>
</dbReference>
<dbReference type="GO" id="GO:0003677">
    <property type="term" value="F:DNA binding"/>
    <property type="evidence" value="ECO:0007669"/>
    <property type="project" value="InterPro"/>
</dbReference>
<keyword evidence="3" id="KW-1185">Reference proteome</keyword>
<dbReference type="PROSITE" id="PS50943">
    <property type="entry name" value="HTH_CROC1"/>
    <property type="match status" value="1"/>
</dbReference>